<feature type="chain" id="PRO_5029835662" description="Pentatricopeptide repeat-containing protein" evidence="3">
    <location>
        <begin position="18"/>
        <end position="195"/>
    </location>
</feature>
<keyword evidence="5" id="KW-1185">Reference proteome</keyword>
<reference evidence="4" key="2">
    <citation type="submission" date="2021-01" db="UniProtKB">
        <authorList>
            <consortium name="EnsemblPlants"/>
        </authorList>
    </citation>
    <scope>IDENTIFICATION</scope>
</reference>
<evidence type="ECO:0000256" key="1">
    <source>
        <dbReference type="ARBA" id="ARBA00022737"/>
    </source>
</evidence>
<proteinExistence type="predicted"/>
<dbReference type="InterPro" id="IPR046960">
    <property type="entry name" value="PPR_At4g14850-like_plant"/>
</dbReference>
<dbReference type="EnsemblPlants" id="QL02p055847:mrna">
    <property type="protein sequence ID" value="QL02p055847:mrna"/>
    <property type="gene ID" value="QL02p055847"/>
</dbReference>
<evidence type="ECO:0000256" key="3">
    <source>
        <dbReference type="SAM" id="SignalP"/>
    </source>
</evidence>
<evidence type="ECO:0000313" key="5">
    <source>
        <dbReference type="Proteomes" id="UP000594261"/>
    </source>
</evidence>
<keyword evidence="1" id="KW-0677">Repeat</keyword>
<accession>A0A7N2KXP6</accession>
<dbReference type="GO" id="GO:0009451">
    <property type="term" value="P:RNA modification"/>
    <property type="evidence" value="ECO:0007669"/>
    <property type="project" value="InterPro"/>
</dbReference>
<dbReference type="PANTHER" id="PTHR47926:SF416">
    <property type="entry name" value="(WILD MALAYSIAN BANANA) HYPOTHETICAL PROTEIN"/>
    <property type="match status" value="1"/>
</dbReference>
<dbReference type="Gramene" id="QL02p055847:mrna">
    <property type="protein sequence ID" value="QL02p055847:mrna"/>
    <property type="gene ID" value="QL02p055847"/>
</dbReference>
<feature type="repeat" description="PPR" evidence="2">
    <location>
        <begin position="29"/>
        <end position="63"/>
    </location>
</feature>
<dbReference type="Pfam" id="PF01535">
    <property type="entry name" value="PPR"/>
    <property type="match status" value="2"/>
</dbReference>
<keyword evidence="3" id="KW-0732">Signal</keyword>
<dbReference type="PROSITE" id="PS51375">
    <property type="entry name" value="PPR"/>
    <property type="match status" value="1"/>
</dbReference>
<dbReference type="PANTHER" id="PTHR47926">
    <property type="entry name" value="PENTATRICOPEPTIDE REPEAT-CONTAINING PROTEIN"/>
    <property type="match status" value="1"/>
</dbReference>
<evidence type="ECO:0000256" key="2">
    <source>
        <dbReference type="PROSITE-ProRule" id="PRU00708"/>
    </source>
</evidence>
<evidence type="ECO:0008006" key="6">
    <source>
        <dbReference type="Google" id="ProtNLM"/>
    </source>
</evidence>
<name>A0A7N2KXP6_QUELO</name>
<dbReference type="GO" id="GO:0003723">
    <property type="term" value="F:RNA binding"/>
    <property type="evidence" value="ECO:0007669"/>
    <property type="project" value="InterPro"/>
</dbReference>
<dbReference type="Proteomes" id="UP000594261">
    <property type="component" value="Chromosome 2"/>
</dbReference>
<dbReference type="NCBIfam" id="TIGR00756">
    <property type="entry name" value="PPR"/>
    <property type="match status" value="2"/>
</dbReference>
<evidence type="ECO:0000313" key="4">
    <source>
        <dbReference type="EnsemblPlants" id="QL02p055847:mrna"/>
    </source>
</evidence>
<sequence>MWAALIIGYVKSGLVVAARKLFDQMPMKNTVSWSAMITRYAQVGLFKEALELFNDMQVSGFWPNHAGIVGALTVCACLGALDQGRWIQAYVDINGMELDRVMGTTHIDIVIGDVELGKETVEHLIQQSLDHGDHGGVHVLPSNMYASANQWDAGDKSHLLMEKIILMLLATDTHLKFSWHDDDDDYDIDCDKINE</sequence>
<dbReference type="InParanoid" id="A0A7N2KXP6"/>
<organism evidence="4 5">
    <name type="scientific">Quercus lobata</name>
    <name type="common">Valley oak</name>
    <dbReference type="NCBI Taxonomy" id="97700"/>
    <lineage>
        <taxon>Eukaryota</taxon>
        <taxon>Viridiplantae</taxon>
        <taxon>Streptophyta</taxon>
        <taxon>Embryophyta</taxon>
        <taxon>Tracheophyta</taxon>
        <taxon>Spermatophyta</taxon>
        <taxon>Magnoliopsida</taxon>
        <taxon>eudicotyledons</taxon>
        <taxon>Gunneridae</taxon>
        <taxon>Pentapetalae</taxon>
        <taxon>rosids</taxon>
        <taxon>fabids</taxon>
        <taxon>Fagales</taxon>
        <taxon>Fagaceae</taxon>
        <taxon>Quercus</taxon>
    </lineage>
</organism>
<dbReference type="InterPro" id="IPR011990">
    <property type="entry name" value="TPR-like_helical_dom_sf"/>
</dbReference>
<dbReference type="AlphaFoldDB" id="A0A7N2KXP6"/>
<feature type="signal peptide" evidence="3">
    <location>
        <begin position="1"/>
        <end position="17"/>
    </location>
</feature>
<dbReference type="Gene3D" id="1.25.40.10">
    <property type="entry name" value="Tetratricopeptide repeat domain"/>
    <property type="match status" value="1"/>
</dbReference>
<protein>
    <recommendedName>
        <fullName evidence="6">Pentatricopeptide repeat-containing protein</fullName>
    </recommendedName>
</protein>
<dbReference type="InterPro" id="IPR002885">
    <property type="entry name" value="PPR_rpt"/>
</dbReference>
<reference evidence="5" key="1">
    <citation type="journal article" date="2016" name="G3 (Bethesda)">
        <title>First Draft Assembly and Annotation of the Genome of a California Endemic Oak Quercus lobata Nee (Fagaceae).</title>
        <authorList>
            <person name="Sork V.L."/>
            <person name="Fitz-Gibbon S.T."/>
            <person name="Puiu D."/>
            <person name="Crepeau M."/>
            <person name="Gugger P.F."/>
            <person name="Sherman R."/>
            <person name="Stevens K."/>
            <person name="Langley C.H."/>
            <person name="Pellegrini M."/>
            <person name="Salzberg S.L."/>
        </authorList>
    </citation>
    <scope>NUCLEOTIDE SEQUENCE [LARGE SCALE GENOMIC DNA]</scope>
    <source>
        <strain evidence="5">cv. SW786</strain>
    </source>
</reference>